<feature type="transmembrane region" description="Helical" evidence="1">
    <location>
        <begin position="149"/>
        <end position="169"/>
    </location>
</feature>
<dbReference type="InterPro" id="IPR009305">
    <property type="entry name" value="Mpo1-like"/>
</dbReference>
<evidence type="ECO:0000256" key="1">
    <source>
        <dbReference type="SAM" id="Phobius"/>
    </source>
</evidence>
<dbReference type="EMBL" id="CP031050">
    <property type="protein sequence ID" value="QDZ25390.1"/>
    <property type="molecule type" value="Genomic_DNA"/>
</dbReference>
<proteinExistence type="predicted"/>
<reference evidence="2 3" key="1">
    <citation type="submission" date="2018-07" db="EMBL/GenBank/DDBJ databases">
        <title>The complete nuclear genome of the prasinophyte Chloropicon primus (CCMP1205).</title>
        <authorList>
            <person name="Pombert J.-F."/>
            <person name="Otis C."/>
            <person name="Turmel M."/>
            <person name="Lemieux C."/>
        </authorList>
    </citation>
    <scope>NUCLEOTIDE SEQUENCE [LARGE SCALE GENOMIC DNA]</scope>
    <source>
        <strain evidence="2 3">CCMP1205</strain>
    </source>
</reference>
<dbReference type="AlphaFoldDB" id="A0A5B8N0R1"/>
<evidence type="ECO:0000313" key="2">
    <source>
        <dbReference type="EMBL" id="QDZ25390.1"/>
    </source>
</evidence>
<organism evidence="2 3">
    <name type="scientific">Chloropicon primus</name>
    <dbReference type="NCBI Taxonomy" id="1764295"/>
    <lineage>
        <taxon>Eukaryota</taxon>
        <taxon>Viridiplantae</taxon>
        <taxon>Chlorophyta</taxon>
        <taxon>Chloropicophyceae</taxon>
        <taxon>Chloropicales</taxon>
        <taxon>Chloropicaceae</taxon>
        <taxon>Chloropicon</taxon>
    </lineage>
</organism>
<feature type="transmembrane region" description="Helical" evidence="1">
    <location>
        <begin position="116"/>
        <end position="137"/>
    </location>
</feature>
<accession>A0A5B8N0R1</accession>
<dbReference type="PANTHER" id="PTHR28026">
    <property type="entry name" value="DUF962 DOMAIN PROTEIN (AFU_ORTHOLOGUE AFUA_8G05310)"/>
    <property type="match status" value="1"/>
</dbReference>
<keyword evidence="1" id="KW-1133">Transmembrane helix</keyword>
<dbReference type="PANTHER" id="PTHR28026:SF9">
    <property type="entry name" value="2-HYDROXY-PALMITIC ACID DIOXYGENASE MPO1"/>
    <property type="match status" value="1"/>
</dbReference>
<dbReference type="Proteomes" id="UP000316726">
    <property type="component" value="Chromosome 17"/>
</dbReference>
<keyword evidence="1" id="KW-0472">Membrane</keyword>
<keyword evidence="3" id="KW-1185">Reference proteome</keyword>
<dbReference type="GO" id="GO:0046521">
    <property type="term" value="P:sphingoid catabolic process"/>
    <property type="evidence" value="ECO:0007669"/>
    <property type="project" value="TreeGrafter"/>
</dbReference>
<dbReference type="Pfam" id="PF06127">
    <property type="entry name" value="Mpo1-like"/>
    <property type="match status" value="1"/>
</dbReference>
<dbReference type="OrthoDB" id="2124888at2759"/>
<protein>
    <recommendedName>
        <fullName evidence="4">DUF962 domain-containing protein</fullName>
    </recommendedName>
</protein>
<evidence type="ECO:0000313" key="3">
    <source>
        <dbReference type="Proteomes" id="UP000316726"/>
    </source>
</evidence>
<gene>
    <name evidence="2" type="ORF">A3770_17p79080</name>
</gene>
<feature type="transmembrane region" description="Helical" evidence="1">
    <location>
        <begin position="34"/>
        <end position="53"/>
    </location>
</feature>
<name>A0A5B8N0R1_9CHLO</name>
<keyword evidence="1" id="KW-0812">Transmembrane</keyword>
<sequence>MVAKGKGKGRHGDTFLGEKLAFYQSYHNNPWNKIIHVICIPLIVWAVLVWFCLVEVKVPVLDKEINLGMATTIAYSVMYTLADYSAGLTWVVFIGAPLYTVAMEAATAMEAKTASLWALAAFVFGFWVQIHAGHMVFEKRKPALMDGFAEAMLSAPLFVWLEIIFFFGFKKELQEEVEHKAAKLIASYEKQS</sequence>
<dbReference type="GO" id="GO:0016020">
    <property type="term" value="C:membrane"/>
    <property type="evidence" value="ECO:0007669"/>
    <property type="project" value="GOC"/>
</dbReference>
<evidence type="ECO:0008006" key="4">
    <source>
        <dbReference type="Google" id="ProtNLM"/>
    </source>
</evidence>
<dbReference type="GO" id="GO:0005783">
    <property type="term" value="C:endoplasmic reticulum"/>
    <property type="evidence" value="ECO:0007669"/>
    <property type="project" value="TreeGrafter"/>
</dbReference>